<dbReference type="Pfam" id="PF00069">
    <property type="entry name" value="Pkinase"/>
    <property type="match status" value="1"/>
</dbReference>
<proteinExistence type="predicted"/>
<sequence>MAQIPGLYGKLRVACRNDKLNSDRQYIPVDVVDEKITKDSIKAELGRKSKIPNWWWSCLAARVEKNNVKRVFSVLVYVQKPSFVEKLLESGFTDEDLPLVKHREEMRSVHDPTRTFSIPKEWEDQTVDDFIKKQWMVLAPIFDTSGKHMVLDPLCPLPFSTMEEVVCSPRNLVYKAKVYPSHQEGFEVEAPSLQVALKEFKYKVDFEHERENLNKIRGLKNNKHITQNFATFSQGNKHYIIFPWAVGGDLDNFWKNGKSKSRTPRLALWCLRQMLGLTEALLALHREIGGEDNCRHGDLKPGNILHFLTGEEGILKITDFGISRIHNNATFQRMENPTTTRATTPSYEAPEAAPALSRKQARSRKYDIWSLGCIFLEFTIWHVCGWEVVQSFNAARKSGSPGGENWAHFYQITNDTARVHPEVTRIIADLKGSTEIKATALGEFVDLIEKSLLEVKVEDRIDSAQLSSRVRGIVEKAESDPVYLEANLEAPTS</sequence>
<keyword evidence="2" id="KW-0808">Transferase</keyword>
<dbReference type="InterPro" id="IPR011009">
    <property type="entry name" value="Kinase-like_dom_sf"/>
</dbReference>
<dbReference type="GO" id="GO:0004674">
    <property type="term" value="F:protein serine/threonine kinase activity"/>
    <property type="evidence" value="ECO:0007669"/>
    <property type="project" value="TreeGrafter"/>
</dbReference>
<evidence type="ECO:0000259" key="1">
    <source>
        <dbReference type="PROSITE" id="PS50011"/>
    </source>
</evidence>
<dbReference type="PANTHER" id="PTHR24359:SF1">
    <property type="entry name" value="INHIBITOR OF NUCLEAR FACTOR KAPPA-B KINASE EPSILON SUBUNIT HOMOLOG 1-RELATED"/>
    <property type="match status" value="1"/>
</dbReference>
<dbReference type="CDD" id="cd00180">
    <property type="entry name" value="PKc"/>
    <property type="match status" value="1"/>
</dbReference>
<accession>A0A9P7YPL6</accession>
<keyword evidence="2" id="KW-0418">Kinase</keyword>
<dbReference type="Gene3D" id="1.10.510.10">
    <property type="entry name" value="Transferase(Phosphotransferase) domain 1"/>
    <property type="match status" value="1"/>
</dbReference>
<dbReference type="PROSITE" id="PS50011">
    <property type="entry name" value="PROTEIN_KINASE_DOM"/>
    <property type="match status" value="1"/>
</dbReference>
<dbReference type="GO" id="GO:0005524">
    <property type="term" value="F:ATP binding"/>
    <property type="evidence" value="ECO:0007669"/>
    <property type="project" value="InterPro"/>
</dbReference>
<dbReference type="Proteomes" id="UP000824998">
    <property type="component" value="Unassembled WGS sequence"/>
</dbReference>
<comment type="caution">
    <text evidence="2">The sequence shown here is derived from an EMBL/GenBank/DDBJ whole genome shotgun (WGS) entry which is preliminary data.</text>
</comment>
<evidence type="ECO:0000313" key="2">
    <source>
        <dbReference type="EMBL" id="KAG9237326.1"/>
    </source>
</evidence>
<gene>
    <name evidence="2" type="ORF">BJ875DRAFT_165243</name>
</gene>
<reference evidence="2" key="1">
    <citation type="journal article" date="2021" name="IMA Fungus">
        <title>Genomic characterization of three marine fungi, including Emericellopsis atlantica sp. nov. with signatures of a generalist lifestyle and marine biomass degradation.</title>
        <authorList>
            <person name="Hagestad O.C."/>
            <person name="Hou L."/>
            <person name="Andersen J.H."/>
            <person name="Hansen E.H."/>
            <person name="Altermark B."/>
            <person name="Li C."/>
            <person name="Kuhnert E."/>
            <person name="Cox R.J."/>
            <person name="Crous P.W."/>
            <person name="Spatafora J.W."/>
            <person name="Lail K."/>
            <person name="Amirebrahimi M."/>
            <person name="Lipzen A."/>
            <person name="Pangilinan J."/>
            <person name="Andreopoulos W."/>
            <person name="Hayes R.D."/>
            <person name="Ng V."/>
            <person name="Grigoriev I.V."/>
            <person name="Jackson S.A."/>
            <person name="Sutton T.D.S."/>
            <person name="Dobson A.D.W."/>
            <person name="Rama T."/>
        </authorList>
    </citation>
    <scope>NUCLEOTIDE SEQUENCE</scope>
    <source>
        <strain evidence="2">TRa018bII</strain>
    </source>
</reference>
<evidence type="ECO:0000313" key="3">
    <source>
        <dbReference type="Proteomes" id="UP000824998"/>
    </source>
</evidence>
<protein>
    <submittedName>
        <fullName evidence="2">Kinase domain-containing protein</fullName>
    </submittedName>
</protein>
<keyword evidence="3" id="KW-1185">Reference proteome</keyword>
<dbReference type="SMART" id="SM00220">
    <property type="entry name" value="S_TKc"/>
    <property type="match status" value="1"/>
</dbReference>
<dbReference type="OrthoDB" id="4062651at2759"/>
<name>A0A9P7YPL6_9HELO</name>
<dbReference type="AlphaFoldDB" id="A0A9P7YPL6"/>
<dbReference type="EMBL" id="MU251389">
    <property type="protein sequence ID" value="KAG9237326.1"/>
    <property type="molecule type" value="Genomic_DNA"/>
</dbReference>
<dbReference type="SUPFAM" id="SSF56112">
    <property type="entry name" value="Protein kinase-like (PK-like)"/>
    <property type="match status" value="1"/>
</dbReference>
<dbReference type="PANTHER" id="PTHR24359">
    <property type="entry name" value="SERINE/THREONINE-PROTEIN KINASE SBK1"/>
    <property type="match status" value="1"/>
</dbReference>
<dbReference type="InterPro" id="IPR000719">
    <property type="entry name" value="Prot_kinase_dom"/>
</dbReference>
<organism evidence="2 3">
    <name type="scientific">Amylocarpus encephaloides</name>
    <dbReference type="NCBI Taxonomy" id="45428"/>
    <lineage>
        <taxon>Eukaryota</taxon>
        <taxon>Fungi</taxon>
        <taxon>Dikarya</taxon>
        <taxon>Ascomycota</taxon>
        <taxon>Pezizomycotina</taxon>
        <taxon>Leotiomycetes</taxon>
        <taxon>Helotiales</taxon>
        <taxon>Helotiales incertae sedis</taxon>
        <taxon>Amylocarpus</taxon>
    </lineage>
</organism>
<feature type="domain" description="Protein kinase" evidence="1">
    <location>
        <begin position="159"/>
        <end position="483"/>
    </location>
</feature>